<evidence type="ECO:0000256" key="1">
    <source>
        <dbReference type="SAM" id="MobiDB-lite"/>
    </source>
</evidence>
<feature type="compositionally biased region" description="Basic and acidic residues" evidence="1">
    <location>
        <begin position="145"/>
        <end position="161"/>
    </location>
</feature>
<evidence type="ECO:0000313" key="3">
    <source>
        <dbReference type="Proteomes" id="UP000092482"/>
    </source>
</evidence>
<proteinExistence type="predicted"/>
<accession>A0A1B1N9N0</accession>
<organism evidence="2 3">
    <name type="scientific">Serinicoccus hydrothermalis</name>
    <dbReference type="NCBI Taxonomy" id="1758689"/>
    <lineage>
        <taxon>Bacteria</taxon>
        <taxon>Bacillati</taxon>
        <taxon>Actinomycetota</taxon>
        <taxon>Actinomycetes</taxon>
        <taxon>Micrococcales</taxon>
        <taxon>Ornithinimicrobiaceae</taxon>
        <taxon>Serinicoccus</taxon>
    </lineage>
</organism>
<dbReference type="STRING" id="1758689.SGUI_0746"/>
<dbReference type="EMBL" id="CP014989">
    <property type="protein sequence ID" value="ANS78142.1"/>
    <property type="molecule type" value="Genomic_DNA"/>
</dbReference>
<name>A0A1B1N9N0_9MICO</name>
<evidence type="ECO:0000313" key="2">
    <source>
        <dbReference type="EMBL" id="ANS78142.1"/>
    </source>
</evidence>
<dbReference type="RefSeq" id="WP_157621729.1">
    <property type="nucleotide sequence ID" value="NZ_CP014989.1"/>
</dbReference>
<dbReference type="AlphaFoldDB" id="A0A1B1N9N0"/>
<gene>
    <name evidence="2" type="ORF">SGUI_0746</name>
</gene>
<keyword evidence="3" id="KW-1185">Reference proteome</keyword>
<dbReference type="KEGG" id="serj:SGUI_0746"/>
<dbReference type="Proteomes" id="UP000092482">
    <property type="component" value="Chromosome"/>
</dbReference>
<feature type="region of interest" description="Disordered" evidence="1">
    <location>
        <begin position="79"/>
        <end position="175"/>
    </location>
</feature>
<feature type="compositionally biased region" description="Basic and acidic residues" evidence="1">
    <location>
        <begin position="119"/>
        <end position="130"/>
    </location>
</feature>
<sequence>MVGGEPAELRRCGRDLAAVSGTLGAGRSRLLAGGGMPAPGLGLASQDTQVAAAYDRVLRAVELAAGHLQRTLLHDAGHLEQAAGDLEASPSPREIRPEPGEDRGPVLGRAEPYGPGRRLPVDRDELRDLPRAAPYRTGPALVTDEPDRPDLRDLPRAEPYRRGPALDTEDPGTVS</sequence>
<reference evidence="2 3" key="1">
    <citation type="submission" date="2016-03" db="EMBL/GenBank/DDBJ databases">
        <title>Shallow-sea hydrothermal system.</title>
        <authorList>
            <person name="Tang K."/>
        </authorList>
    </citation>
    <scope>NUCLEOTIDE SEQUENCE [LARGE SCALE GENOMIC DNA]</scope>
    <source>
        <strain evidence="2 3">JLT9</strain>
    </source>
</reference>
<feature type="compositionally biased region" description="Basic and acidic residues" evidence="1">
    <location>
        <begin position="93"/>
        <end position="104"/>
    </location>
</feature>
<dbReference type="OrthoDB" id="9964295at2"/>
<protein>
    <submittedName>
        <fullName evidence="2">Uncharacterized protein</fullName>
    </submittedName>
</protein>